<dbReference type="Proteomes" id="UP000655589">
    <property type="component" value="Unassembled WGS sequence"/>
</dbReference>
<gene>
    <name evidence="2" type="ORF">GCM10010102_26200</name>
</gene>
<accession>A0A8H9L4P9</accession>
<keyword evidence="3" id="KW-1185">Reference proteome</keyword>
<dbReference type="EMBL" id="BMPT01000010">
    <property type="protein sequence ID" value="GGM29212.1"/>
    <property type="molecule type" value="Genomic_DNA"/>
</dbReference>
<proteinExistence type="predicted"/>
<evidence type="ECO:0000256" key="1">
    <source>
        <dbReference type="SAM" id="SignalP"/>
    </source>
</evidence>
<comment type="caution">
    <text evidence="2">The sequence shown here is derived from an EMBL/GenBank/DDBJ whole genome shotgun (WGS) entry which is preliminary data.</text>
</comment>
<reference evidence="2" key="2">
    <citation type="submission" date="2020-09" db="EMBL/GenBank/DDBJ databases">
        <authorList>
            <person name="Sun Q."/>
            <person name="Ohkuma M."/>
        </authorList>
    </citation>
    <scope>NUCLEOTIDE SEQUENCE</scope>
    <source>
        <strain evidence="2">JCM 3051</strain>
    </source>
</reference>
<organism evidence="2 3">
    <name type="scientific">Promicromonospora citrea</name>
    <dbReference type="NCBI Taxonomy" id="43677"/>
    <lineage>
        <taxon>Bacteria</taxon>
        <taxon>Bacillati</taxon>
        <taxon>Actinomycetota</taxon>
        <taxon>Actinomycetes</taxon>
        <taxon>Micrococcales</taxon>
        <taxon>Promicromonosporaceae</taxon>
        <taxon>Promicromonospora</taxon>
    </lineage>
</organism>
<name>A0A8H9L4P9_9MICO</name>
<evidence type="ECO:0000313" key="3">
    <source>
        <dbReference type="Proteomes" id="UP000655589"/>
    </source>
</evidence>
<feature type="signal peptide" evidence="1">
    <location>
        <begin position="1"/>
        <end position="19"/>
    </location>
</feature>
<dbReference type="RefSeq" id="WP_171107901.1">
    <property type="nucleotide sequence ID" value="NZ_BMPT01000010.1"/>
</dbReference>
<reference evidence="2" key="1">
    <citation type="journal article" date="2014" name="Int. J. Syst. Evol. Microbiol.">
        <title>Complete genome sequence of Corynebacterium casei LMG S-19264T (=DSM 44701T), isolated from a smear-ripened cheese.</title>
        <authorList>
            <consortium name="US DOE Joint Genome Institute (JGI-PGF)"/>
            <person name="Walter F."/>
            <person name="Albersmeier A."/>
            <person name="Kalinowski J."/>
            <person name="Ruckert C."/>
        </authorList>
    </citation>
    <scope>NUCLEOTIDE SEQUENCE</scope>
    <source>
        <strain evidence="2">JCM 3051</strain>
    </source>
</reference>
<feature type="chain" id="PRO_5038514930" description="LppP/LprE lipoprotein" evidence="1">
    <location>
        <begin position="20"/>
        <end position="156"/>
    </location>
</feature>
<protein>
    <recommendedName>
        <fullName evidence="4">LppP/LprE lipoprotein</fullName>
    </recommendedName>
</protein>
<keyword evidence="1" id="KW-0732">Signal</keyword>
<evidence type="ECO:0008006" key="4">
    <source>
        <dbReference type="Google" id="ProtNLM"/>
    </source>
</evidence>
<evidence type="ECO:0000313" key="2">
    <source>
        <dbReference type="EMBL" id="GGM29212.1"/>
    </source>
</evidence>
<sequence length="156" mass="16317">MSRRWTTALVLPLVLSACAGTPDAPGTLASHTDTSHADAPHTPRTIAVKSYPARTADATPPPDGLVHAVVDAGSRPARLELTMWGTPGCMPYPVDIGWTDSTTVEVLTAPGADPACSDEYLPVSQVVVIPVHYPADGVETVRVDGATVTHVVDTDR</sequence>
<dbReference type="PROSITE" id="PS51257">
    <property type="entry name" value="PROKAR_LIPOPROTEIN"/>
    <property type="match status" value="1"/>
</dbReference>
<dbReference type="AlphaFoldDB" id="A0A8H9L4P9"/>